<keyword evidence="6" id="KW-0802">TPR repeat</keyword>
<dbReference type="EMBL" id="VTOW01000012">
    <property type="protein sequence ID" value="NKE73793.1"/>
    <property type="molecule type" value="Genomic_DNA"/>
</dbReference>
<dbReference type="PANTHER" id="PTHR42878">
    <property type="entry name" value="TWO-COMPONENT HISTIDINE KINASE"/>
    <property type="match status" value="1"/>
</dbReference>
<evidence type="ECO:0000256" key="5">
    <source>
        <dbReference type="ARBA" id="ARBA00022777"/>
    </source>
</evidence>
<dbReference type="InterPro" id="IPR050351">
    <property type="entry name" value="BphY/WalK/GraS-like"/>
</dbReference>
<evidence type="ECO:0000256" key="1">
    <source>
        <dbReference type="ARBA" id="ARBA00000085"/>
    </source>
</evidence>
<dbReference type="SUPFAM" id="SSF56112">
    <property type="entry name" value="Protein kinase-like (PK-like)"/>
    <property type="match status" value="1"/>
</dbReference>
<dbReference type="Gene3D" id="1.10.287.130">
    <property type="match status" value="1"/>
</dbReference>
<dbReference type="PROSITE" id="PS50005">
    <property type="entry name" value="TPR"/>
    <property type="match status" value="1"/>
</dbReference>
<evidence type="ECO:0000256" key="2">
    <source>
        <dbReference type="ARBA" id="ARBA00012438"/>
    </source>
</evidence>
<keyword evidence="3" id="KW-0597">Phosphoprotein</keyword>
<dbReference type="Pfam" id="PF00512">
    <property type="entry name" value="HisKA"/>
    <property type="match status" value="1"/>
</dbReference>
<dbReference type="Pfam" id="PF00069">
    <property type="entry name" value="Pkinase"/>
    <property type="match status" value="1"/>
</dbReference>
<dbReference type="InterPro" id="IPR004358">
    <property type="entry name" value="Sig_transdc_His_kin-like_C"/>
</dbReference>
<dbReference type="SUPFAM" id="SSF55781">
    <property type="entry name" value="GAF domain-like"/>
    <property type="match status" value="1"/>
</dbReference>
<feature type="domain" description="Protein kinase" evidence="8">
    <location>
        <begin position="26"/>
        <end position="287"/>
    </location>
</feature>
<dbReference type="GO" id="GO:0007234">
    <property type="term" value="P:osmosensory signaling via phosphorelay pathway"/>
    <property type="evidence" value="ECO:0007669"/>
    <property type="project" value="TreeGrafter"/>
</dbReference>
<dbReference type="InterPro" id="IPR011009">
    <property type="entry name" value="Kinase-like_dom_sf"/>
</dbReference>
<dbReference type="SUPFAM" id="SSF47384">
    <property type="entry name" value="Homodimeric domain of signal transducing histidine kinase"/>
    <property type="match status" value="1"/>
</dbReference>
<dbReference type="InterPro" id="IPR011990">
    <property type="entry name" value="TPR-like_helical_dom_sf"/>
</dbReference>
<dbReference type="SUPFAM" id="SSF48452">
    <property type="entry name" value="TPR-like"/>
    <property type="match status" value="1"/>
</dbReference>
<dbReference type="InterPro" id="IPR000719">
    <property type="entry name" value="Prot_kinase_dom"/>
</dbReference>
<feature type="coiled-coil region" evidence="7">
    <location>
        <begin position="1419"/>
        <end position="1446"/>
    </location>
</feature>
<dbReference type="InterPro" id="IPR005467">
    <property type="entry name" value="His_kinase_dom"/>
</dbReference>
<comment type="catalytic activity">
    <reaction evidence="1">
        <text>ATP + protein L-histidine = ADP + protein N-phospho-L-histidine.</text>
        <dbReference type="EC" id="2.7.13.3"/>
    </reaction>
</comment>
<dbReference type="CDD" id="cd00082">
    <property type="entry name" value="HisKA"/>
    <property type="match status" value="1"/>
</dbReference>
<comment type="caution">
    <text evidence="10">The sequence shown here is derived from an EMBL/GenBank/DDBJ whole genome shotgun (WGS) entry which is preliminary data.</text>
</comment>
<dbReference type="Gene3D" id="3.40.50.300">
    <property type="entry name" value="P-loop containing nucleotide triphosphate hydrolases"/>
    <property type="match status" value="1"/>
</dbReference>
<dbReference type="InterPro" id="IPR029016">
    <property type="entry name" value="GAF-like_dom_sf"/>
</dbReference>
<dbReference type="PROSITE" id="PS50109">
    <property type="entry name" value="HIS_KIN"/>
    <property type="match status" value="1"/>
</dbReference>
<proteinExistence type="predicted"/>
<feature type="repeat" description="TPR" evidence="6">
    <location>
        <begin position="764"/>
        <end position="797"/>
    </location>
</feature>
<dbReference type="GO" id="GO:0000156">
    <property type="term" value="F:phosphorelay response regulator activity"/>
    <property type="evidence" value="ECO:0007669"/>
    <property type="project" value="TreeGrafter"/>
</dbReference>
<sequence length="1669" mass="185631">MLESVHAKGILMDHSDFKSRLFGNRFQPTRLLKEAQGIKTLLGTDFAKRCEVVIKLIPASRVSATAHQRLEYEMHMLGKIQSPHLVAPLAVGVEEDLFYIVRLFVQGASLAERLGRSPLPIGCAVPVTLGILRSLCEAHKHGLVHRNLKPANVILTGDASPEEIRLIDSGYSLTGGIDHYGHHIPLDTLWYTSPEAAGLLNRTLDGRSDLYAVGVLLFQLLTGHLPFEGKTIGELLQQHLSAPPPNLLTLSVSVPRILDELLQRLLRKDPRDRYQSAEAVSADLAYIATALEEGIREPTFVLGSHDRYQQLTESSFVGRSRELKELQKVFDLAKGGKGGLAFVEAESGGGKSRLLYEFTQRALQQGARVLHGTGQSQVGAKAFQILDDVASELISIIRFDPLLGERIAQGLGDHREAAIITLPKLAKVLGEGNSALLGNEQHGEIRAIQALRVLLDLLGSQTKPAIVILDDAQWSDSLSVKLLREWQSQKEAEDRSGRFVMIILSFRTEEVPKDHPIRYLKPLTELSLDLLGQEDMKALLESMAGPLPQEATTAVARLAEGNPFLAGAVLQGLVETGAIAYNASGWRVEASILVNLQASGKAKAFLVRRLEQLPQEVFSFLTVGAVLGRSFDLEFALTITGQTSQEGFAMVGEAQRRHIVWMDADSRRCTFLHDKLRESLLGRLSEENRKRLHREAAILLESRDRNLVFDLAYHFDASSDPARAFPYALAAAERARSQYALEVAEQQYRIAERGLLAEDEALRSRVIEGLGTTMMLLGDYDKAGAYFEQARLLAKDKFKRVEIDCLLGDLAFKGGDLPRADERLQSCLRSLGYKVPNPKSLVCLLMGLSREAVVQAFHTFLPGLFLHRRKLEGEEERLLAARLYIRMGYIWWFLHGPIACLWSNQRSMNIAECYPPSPELQLIYDTQAPVMSALPNFSRSLRYPQKALTFAKARGDVWGQGHSYAFIGMAYYNRSDFPAAVENCREGIRLLTRAGDLWEALIAGFTLSAALYRMGNFREAISEARRVFYLGRQIGDIHGSSWCLEIWSKASGGRVPTNLVQEMMELTKHDPQIFEAALQAEGIRLLGEGRFGEAASAFEKAQKVADTAMLRSDYVAGIQTWVATCLRKEAEARPFLDQVGRQALLRRARRAARRGLRMARWYQNGLPHALRETGLLAMLEGRIEQAEKCLKESLEVAERQGARYEAAQTRLAQAELHAIMAQPGANLEVEAARREVIAFGAGFEMGTEGMACENNPQTKPVTHSLVDRFSTLQEVGRKIVAAHSKESIYSEIYNGMLALLRSEECRIIDINDTYKEGTPPNPVSEVESSEFIIELVRQSLKAGGSVVFTADMANDIGDRLLNAKVASVLCAPIVVRGSVRAVVFTLHRQIRSLFGEDEKLLAEFIAALAGVALENAEGLAEIQELSKSLERKIEERTAQLKEKNRDLESFVYAVSHDLKAPVVSMDGFASRVLEDYGEKLDDNGKRYLNRIQANVNFMQKLIVDLLEFYKVGKRSEKPEVLQTEVVLREVLQLCIGPIQRRNTKLSIHSPLPTTFFDPTSLKQIFLNLITNGVKFMGNQSYPRIEIGGREIDGFVEFYVKDNGIGIDPQNHEQIFGVFQRLKEVEVEGSGIGLATVKKIIDSAGGKIWLQSQRGHGTTFFFCIPKNRKG</sequence>
<evidence type="ECO:0000256" key="4">
    <source>
        <dbReference type="ARBA" id="ARBA00022679"/>
    </source>
</evidence>
<keyword evidence="4" id="KW-0808">Transferase</keyword>
<keyword evidence="11" id="KW-1185">Reference proteome</keyword>
<accession>A0A7X6IDK6</accession>
<dbReference type="Gene3D" id="3.30.450.40">
    <property type="match status" value="1"/>
</dbReference>
<dbReference type="Gene3D" id="1.25.40.10">
    <property type="entry name" value="Tetratricopeptide repeat domain"/>
    <property type="match status" value="2"/>
</dbReference>
<dbReference type="PANTHER" id="PTHR42878:SF15">
    <property type="entry name" value="BACTERIOPHYTOCHROME"/>
    <property type="match status" value="1"/>
</dbReference>
<dbReference type="Gene3D" id="1.10.510.10">
    <property type="entry name" value="Transferase(Phosphotransferase) domain 1"/>
    <property type="match status" value="1"/>
</dbReference>
<organism evidence="10 11">
    <name type="scientific">Candidatus Manganitrophus noduliformans</name>
    <dbReference type="NCBI Taxonomy" id="2606439"/>
    <lineage>
        <taxon>Bacteria</taxon>
        <taxon>Pseudomonadati</taxon>
        <taxon>Nitrospirota</taxon>
        <taxon>Nitrospiria</taxon>
        <taxon>Candidatus Troglogloeales</taxon>
        <taxon>Candidatus Manganitrophaceae</taxon>
        <taxon>Candidatus Manganitrophus</taxon>
    </lineage>
</organism>
<reference evidence="10 11" key="1">
    <citation type="journal article" date="2020" name="Nature">
        <title>Bacterial chemolithoautotrophy via manganese oxidation.</title>
        <authorList>
            <person name="Yu H."/>
            <person name="Leadbetter J.R."/>
        </authorList>
    </citation>
    <scope>NUCLEOTIDE SEQUENCE [LARGE SCALE GENOMIC DNA]</scope>
    <source>
        <strain evidence="10 11">Mn-1</strain>
    </source>
</reference>
<protein>
    <recommendedName>
        <fullName evidence="2">histidine kinase</fullName>
        <ecNumber evidence="2">2.7.13.3</ecNumber>
    </recommendedName>
</protein>
<evidence type="ECO:0000256" key="3">
    <source>
        <dbReference type="ARBA" id="ARBA00022553"/>
    </source>
</evidence>
<dbReference type="InterPro" id="IPR003661">
    <property type="entry name" value="HisK_dim/P_dom"/>
</dbReference>
<dbReference type="PRINTS" id="PR00344">
    <property type="entry name" value="BCTRLSENSOR"/>
</dbReference>
<dbReference type="Gene3D" id="3.30.565.10">
    <property type="entry name" value="Histidine kinase-like ATPase, C-terminal domain"/>
    <property type="match status" value="1"/>
</dbReference>
<dbReference type="Pfam" id="PF13191">
    <property type="entry name" value="AAA_16"/>
    <property type="match status" value="1"/>
</dbReference>
<dbReference type="InterPro" id="IPR019734">
    <property type="entry name" value="TPR_rpt"/>
</dbReference>
<dbReference type="GO" id="GO:0000155">
    <property type="term" value="F:phosphorelay sensor kinase activity"/>
    <property type="evidence" value="ECO:0007669"/>
    <property type="project" value="InterPro"/>
</dbReference>
<dbReference type="InterPro" id="IPR036890">
    <property type="entry name" value="HATPase_C_sf"/>
</dbReference>
<dbReference type="InterPro" id="IPR027417">
    <property type="entry name" value="P-loop_NTPase"/>
</dbReference>
<dbReference type="SMART" id="SM00028">
    <property type="entry name" value="TPR"/>
    <property type="match status" value="4"/>
</dbReference>
<evidence type="ECO:0000313" key="10">
    <source>
        <dbReference type="EMBL" id="NKE73793.1"/>
    </source>
</evidence>
<evidence type="ECO:0000256" key="7">
    <source>
        <dbReference type="SAM" id="Coils"/>
    </source>
</evidence>
<name>A0A7X6IDK6_9BACT</name>
<keyword evidence="5" id="KW-0418">Kinase</keyword>
<dbReference type="Pfam" id="PF02518">
    <property type="entry name" value="HATPase_c"/>
    <property type="match status" value="1"/>
</dbReference>
<dbReference type="InterPro" id="IPR041664">
    <property type="entry name" value="AAA_16"/>
</dbReference>
<dbReference type="EC" id="2.7.13.3" evidence="2"/>
<dbReference type="SMART" id="SM00388">
    <property type="entry name" value="HisKA"/>
    <property type="match status" value="1"/>
</dbReference>
<gene>
    <name evidence="10" type="ORF">MNODULE_23875</name>
</gene>
<evidence type="ECO:0000256" key="6">
    <source>
        <dbReference type="PROSITE-ProRule" id="PRU00339"/>
    </source>
</evidence>
<feature type="domain" description="Histidine kinase" evidence="9">
    <location>
        <begin position="1453"/>
        <end position="1667"/>
    </location>
</feature>
<dbReference type="InterPro" id="IPR003594">
    <property type="entry name" value="HATPase_dom"/>
</dbReference>
<evidence type="ECO:0000313" key="11">
    <source>
        <dbReference type="Proteomes" id="UP000534783"/>
    </source>
</evidence>
<dbReference type="SUPFAM" id="SSF52540">
    <property type="entry name" value="P-loop containing nucleoside triphosphate hydrolases"/>
    <property type="match status" value="1"/>
</dbReference>
<dbReference type="InterPro" id="IPR036097">
    <property type="entry name" value="HisK_dim/P_sf"/>
</dbReference>
<keyword evidence="7" id="KW-0175">Coiled coil</keyword>
<evidence type="ECO:0000259" key="8">
    <source>
        <dbReference type="PROSITE" id="PS50011"/>
    </source>
</evidence>
<dbReference type="CDD" id="cd14014">
    <property type="entry name" value="STKc_PknB_like"/>
    <property type="match status" value="1"/>
</dbReference>
<evidence type="ECO:0000259" key="9">
    <source>
        <dbReference type="PROSITE" id="PS50109"/>
    </source>
</evidence>
<dbReference type="SUPFAM" id="SSF55874">
    <property type="entry name" value="ATPase domain of HSP90 chaperone/DNA topoisomerase II/histidine kinase"/>
    <property type="match status" value="1"/>
</dbReference>
<dbReference type="GO" id="GO:0030295">
    <property type="term" value="F:protein kinase activator activity"/>
    <property type="evidence" value="ECO:0007669"/>
    <property type="project" value="TreeGrafter"/>
</dbReference>
<dbReference type="SMART" id="SM00387">
    <property type="entry name" value="HATPase_c"/>
    <property type="match status" value="1"/>
</dbReference>
<dbReference type="GO" id="GO:0005524">
    <property type="term" value="F:ATP binding"/>
    <property type="evidence" value="ECO:0007669"/>
    <property type="project" value="InterPro"/>
</dbReference>
<dbReference type="PROSITE" id="PS50011">
    <property type="entry name" value="PROTEIN_KINASE_DOM"/>
    <property type="match status" value="1"/>
</dbReference>
<dbReference type="Proteomes" id="UP000534783">
    <property type="component" value="Unassembled WGS sequence"/>
</dbReference>